<name>A0ABS0N2W3_9SPHN</name>
<evidence type="ECO:0000313" key="2">
    <source>
        <dbReference type="Proteomes" id="UP000602442"/>
    </source>
</evidence>
<dbReference type="RefSeq" id="WP_197921000.1">
    <property type="nucleotide sequence ID" value="NZ_CAWPTA010000007.1"/>
</dbReference>
<dbReference type="InterPro" id="IPR010836">
    <property type="entry name" value="SapC"/>
</dbReference>
<dbReference type="Pfam" id="PF07277">
    <property type="entry name" value="SapC"/>
    <property type="match status" value="1"/>
</dbReference>
<reference evidence="1 2" key="1">
    <citation type="submission" date="2020-11" db="EMBL/GenBank/DDBJ databases">
        <title>Erythrobacter sediminis sp. nov., a marine bacterium from a tidal flat of Garorim Bay.</title>
        <authorList>
            <person name="Kim D."/>
            <person name="Yoo Y."/>
            <person name="Kim J.-J."/>
        </authorList>
    </citation>
    <scope>NUCLEOTIDE SEQUENCE [LARGE SCALE GENOMIC DNA]</scope>
    <source>
        <strain evidence="1 2">JGD-13</strain>
    </source>
</reference>
<accession>A0ABS0N2W3</accession>
<proteinExistence type="predicted"/>
<sequence length="263" mass="29720">MASAPKPNLPVLYNELVPLNSTEHATWKGRTTDKAPWVANQHAIPLTVEEFPLAQRDYPIVFSSGDRPVPLALMGLNEGVNVFFNDEGVPHGTPYIPAYIRRYPFLLAKLQQDTDNLSLCFDPTANLVGEFDEGNALFDENKEPSEHTKGLLQFCEKFEEAGNKTQLFMKELEDADLLMDGEISIQRRDNPDQPFTYRGFRMVNQEKLRELRGDQLRKWNENGLLPLIFAHLFSLELMRTVFAKQVDMGKGPIAGEMAPPAAN</sequence>
<keyword evidence="2" id="KW-1185">Reference proteome</keyword>
<comment type="caution">
    <text evidence="1">The sequence shown here is derived from an EMBL/GenBank/DDBJ whole genome shotgun (WGS) entry which is preliminary data.</text>
</comment>
<dbReference type="EMBL" id="JAEANY010000002">
    <property type="protein sequence ID" value="MBH5322305.1"/>
    <property type="molecule type" value="Genomic_DNA"/>
</dbReference>
<protein>
    <submittedName>
        <fullName evidence="1">SapC family protein</fullName>
    </submittedName>
</protein>
<gene>
    <name evidence="1" type="ORF">I5L03_06865</name>
</gene>
<evidence type="ECO:0000313" key="1">
    <source>
        <dbReference type="EMBL" id="MBH5322305.1"/>
    </source>
</evidence>
<organism evidence="1 2">
    <name type="scientific">Aurantiacibacter sediminis</name>
    <dbReference type="NCBI Taxonomy" id="2793064"/>
    <lineage>
        <taxon>Bacteria</taxon>
        <taxon>Pseudomonadati</taxon>
        <taxon>Pseudomonadota</taxon>
        <taxon>Alphaproteobacteria</taxon>
        <taxon>Sphingomonadales</taxon>
        <taxon>Erythrobacteraceae</taxon>
        <taxon>Aurantiacibacter</taxon>
    </lineage>
</organism>
<dbReference type="Proteomes" id="UP000602442">
    <property type="component" value="Unassembled WGS sequence"/>
</dbReference>